<reference evidence="1 2" key="1">
    <citation type="submission" date="2018-08" db="EMBL/GenBank/DDBJ databases">
        <title>Erythrobacter zhengii sp.nov., a bacterium isolated from deep-sea sediment.</title>
        <authorList>
            <person name="Fang C."/>
            <person name="Wu Y.-H."/>
            <person name="Sun C."/>
            <person name="Wang H."/>
            <person name="Cheng H."/>
            <person name="Meng F.-X."/>
            <person name="Wang C.-S."/>
            <person name="Xu X.-W."/>
        </authorList>
    </citation>
    <scope>NUCLEOTIDE SEQUENCE [LARGE SCALE GENOMIC DNA]</scope>
    <source>
        <strain evidence="1 2">V18</strain>
    </source>
</reference>
<proteinExistence type="predicted"/>
<dbReference type="EMBL" id="QXFL01000003">
    <property type="protein sequence ID" value="RIV86788.1"/>
    <property type="molecule type" value="Genomic_DNA"/>
</dbReference>
<dbReference type="Proteomes" id="UP000286576">
    <property type="component" value="Unassembled WGS sequence"/>
</dbReference>
<gene>
    <name evidence="1" type="ORF">D2V07_08865</name>
</gene>
<comment type="caution">
    <text evidence="1">The sequence shown here is derived from an EMBL/GenBank/DDBJ whole genome shotgun (WGS) entry which is preliminary data.</text>
</comment>
<name>A0A418NTR4_9SPHN</name>
<sequence length="132" mass="14811">MFAARSQWTVPSFGTVLEVTRRLREGAEPDDPWGSLEFSADELLQRRYDELLAVELQAQSKGKEGFTMVLTSPRAAYGGAVTIGFARFVNRGDDNAHDVLSIPAADVIAELGEVIFTREVVRAREQERRRNR</sequence>
<keyword evidence="2" id="KW-1185">Reference proteome</keyword>
<evidence type="ECO:0000313" key="1">
    <source>
        <dbReference type="EMBL" id="RIV86788.1"/>
    </source>
</evidence>
<organism evidence="1 2">
    <name type="scientific">Aurantiacibacter zhengii</name>
    <dbReference type="NCBI Taxonomy" id="2307003"/>
    <lineage>
        <taxon>Bacteria</taxon>
        <taxon>Pseudomonadati</taxon>
        <taxon>Pseudomonadota</taxon>
        <taxon>Alphaproteobacteria</taxon>
        <taxon>Sphingomonadales</taxon>
        <taxon>Erythrobacteraceae</taxon>
        <taxon>Aurantiacibacter</taxon>
    </lineage>
</organism>
<protein>
    <submittedName>
        <fullName evidence="1">Uncharacterized protein</fullName>
    </submittedName>
</protein>
<dbReference type="OrthoDB" id="7502233at2"/>
<evidence type="ECO:0000313" key="2">
    <source>
        <dbReference type="Proteomes" id="UP000286576"/>
    </source>
</evidence>
<dbReference type="RefSeq" id="WP_119586605.1">
    <property type="nucleotide sequence ID" value="NZ_CAWODQ010000022.1"/>
</dbReference>
<dbReference type="AlphaFoldDB" id="A0A418NTR4"/>
<accession>A0A418NTR4</accession>